<dbReference type="RefSeq" id="XP_013252859.1">
    <property type="nucleotide sequence ID" value="XM_013397405.1"/>
</dbReference>
<feature type="transmembrane region" description="Helical" evidence="7">
    <location>
        <begin position="339"/>
        <end position="360"/>
    </location>
</feature>
<evidence type="ECO:0008006" key="12">
    <source>
        <dbReference type="Google" id="ProtNLM"/>
    </source>
</evidence>
<dbReference type="InterPro" id="IPR004331">
    <property type="entry name" value="SPX_dom"/>
</dbReference>
<dbReference type="PANTHER" id="PTHR10783">
    <property type="entry name" value="XENOTROPIC AND POLYTROPIC RETROVIRUS RECEPTOR 1-RELATED"/>
    <property type="match status" value="1"/>
</dbReference>
<feature type="domain" description="SPX" evidence="9">
    <location>
        <begin position="1"/>
        <end position="343"/>
    </location>
</feature>
<feature type="transmembrane region" description="Helical" evidence="7">
    <location>
        <begin position="372"/>
        <end position="394"/>
    </location>
</feature>
<evidence type="ECO:0000256" key="6">
    <source>
        <dbReference type="SAM" id="MobiDB-lite"/>
    </source>
</evidence>
<feature type="region of interest" description="Disordered" evidence="6">
    <location>
        <begin position="120"/>
        <end position="150"/>
    </location>
</feature>
<dbReference type="OMA" id="CAFATMA"/>
<feature type="domain" description="EXS" evidence="8">
    <location>
        <begin position="537"/>
        <end position="642"/>
    </location>
</feature>
<organism evidence="10 11">
    <name type="scientific">Eimeria acervulina</name>
    <name type="common">Coccidian parasite</name>
    <dbReference type="NCBI Taxonomy" id="5801"/>
    <lineage>
        <taxon>Eukaryota</taxon>
        <taxon>Sar</taxon>
        <taxon>Alveolata</taxon>
        <taxon>Apicomplexa</taxon>
        <taxon>Conoidasida</taxon>
        <taxon>Coccidia</taxon>
        <taxon>Eucoccidiorida</taxon>
        <taxon>Eimeriorina</taxon>
        <taxon>Eimeriidae</taxon>
        <taxon>Eimeria</taxon>
    </lineage>
</organism>
<comment type="similarity">
    <text evidence="2">Belongs to the SYG1 (TC 2.A.94) family.</text>
</comment>
<dbReference type="PROSITE" id="PS51380">
    <property type="entry name" value="EXS"/>
    <property type="match status" value="1"/>
</dbReference>
<sequence length="642" mass="70046">MKFGAKLRSYAVPEWQQHYVDYQCLKALLKQQKKKIETINNPGYLSKLLPASWQLTPERSSTVGDGGGPPLSVAVKAPDTKPVLLLHTHAKQQQQQQQQQQQLQQHGFASFKEPLLQDVREQQQQQQQLQQQQQQQVEHRSVSSGAATDEQAEGVCIRAETLRAKCVAAFGAAIENEKKKVAAFFREELGFLEDKLKAVAVELRAFNAARRRRQSAKTSEGDTRDVLRETGGAAAAAAAPPAAAAAVTAADSTEEKALSSQRAARTLYRRVAGEDSELSLNVLPLRAPEGLGGAYFRQEARVSFLVGLAFAWSFIWLATASAMAVMEHYGVNYRYITEEAFLCCAAAAAAAVAATADAFLLDLAPRGQASSVSFFQTAALQFVLTISTCALYLVDSKLRLMGDRQMYHYYPLGLLLLQLLLLLFPSRSLSYKARRQVLEAFFAVLKAGVFAVHDVKLVANIIGDVLTSLAKPLGDLQYLFCYLRYAAAAAAAAAATAAVCLSVTVAASALALTDADPGTPCGQFRVILSCGRCCWVCLSTFDSVNASSGISAVLAWLPLGCIRRFRLSEPGAGLIHIMNMAKYACGILVLITTNVPWLDLGVSVYAMCLLWVFSYCLGSLFMLYWDVRVDWGLLPTPDRFIR</sequence>
<evidence type="ECO:0000256" key="5">
    <source>
        <dbReference type="ARBA" id="ARBA00023136"/>
    </source>
</evidence>
<gene>
    <name evidence="10" type="ORF">EAH_00018850</name>
</gene>
<evidence type="ECO:0000256" key="7">
    <source>
        <dbReference type="SAM" id="Phobius"/>
    </source>
</evidence>
<accession>U6GBC3</accession>
<dbReference type="OrthoDB" id="9970435at2759"/>
<keyword evidence="11" id="KW-1185">Reference proteome</keyword>
<evidence type="ECO:0000313" key="11">
    <source>
        <dbReference type="Proteomes" id="UP000018050"/>
    </source>
</evidence>
<feature type="compositionally biased region" description="Low complexity" evidence="6">
    <location>
        <begin position="122"/>
        <end position="136"/>
    </location>
</feature>
<evidence type="ECO:0000256" key="2">
    <source>
        <dbReference type="ARBA" id="ARBA00009665"/>
    </source>
</evidence>
<dbReference type="GeneID" id="25269955"/>
<keyword evidence="3 7" id="KW-0812">Transmembrane</keyword>
<proteinExistence type="inferred from homology"/>
<feature type="transmembrane region" description="Helical" evidence="7">
    <location>
        <begin position="604"/>
        <end position="625"/>
    </location>
</feature>
<feature type="non-terminal residue" evidence="10">
    <location>
        <position position="642"/>
    </location>
</feature>
<dbReference type="AlphaFoldDB" id="U6GBC3"/>
<dbReference type="GO" id="GO:0016020">
    <property type="term" value="C:membrane"/>
    <property type="evidence" value="ECO:0007669"/>
    <property type="project" value="UniProtKB-SubCell"/>
</dbReference>
<evidence type="ECO:0000256" key="4">
    <source>
        <dbReference type="ARBA" id="ARBA00022989"/>
    </source>
</evidence>
<reference evidence="10" key="2">
    <citation type="submission" date="2013-10" db="EMBL/GenBank/DDBJ databases">
        <authorList>
            <person name="Aslett M."/>
        </authorList>
    </citation>
    <scope>NUCLEOTIDE SEQUENCE</scope>
    <source>
        <strain evidence="10">Houghton</strain>
    </source>
</reference>
<feature type="transmembrane region" description="Helical" evidence="7">
    <location>
        <begin position="482"/>
        <end position="512"/>
    </location>
</feature>
<reference evidence="10" key="1">
    <citation type="submission" date="2013-10" db="EMBL/GenBank/DDBJ databases">
        <title>Genomic analysis of the causative agents of coccidiosis in chickens.</title>
        <authorList>
            <person name="Reid A.J."/>
            <person name="Blake D."/>
            <person name="Billington K."/>
            <person name="Browne H."/>
            <person name="Dunn M."/>
            <person name="Hung S."/>
            <person name="Kawahara F."/>
            <person name="Miranda-Saavedra D."/>
            <person name="Mourier T."/>
            <person name="Nagra H."/>
            <person name="Otto T.D."/>
            <person name="Rawlings N."/>
            <person name="Sanchez A."/>
            <person name="Sanders M."/>
            <person name="Subramaniam C."/>
            <person name="Tay Y."/>
            <person name="Dear P."/>
            <person name="Doerig C."/>
            <person name="Gruber A."/>
            <person name="Parkinson J."/>
            <person name="Shirley M."/>
            <person name="Wan K.L."/>
            <person name="Berriman M."/>
            <person name="Tomley F."/>
            <person name="Pain A."/>
        </authorList>
    </citation>
    <scope>NUCLEOTIDE SEQUENCE</scope>
    <source>
        <strain evidence="10">Houghton</strain>
    </source>
</reference>
<evidence type="ECO:0000259" key="9">
    <source>
        <dbReference type="PROSITE" id="PS51382"/>
    </source>
</evidence>
<feature type="transmembrane region" description="Helical" evidence="7">
    <location>
        <begin position="577"/>
        <end position="598"/>
    </location>
</feature>
<feature type="transmembrane region" description="Helical" evidence="7">
    <location>
        <begin position="406"/>
        <end position="425"/>
    </location>
</feature>
<dbReference type="Pfam" id="PF03105">
    <property type="entry name" value="SPX"/>
    <property type="match status" value="1"/>
</dbReference>
<dbReference type="Proteomes" id="UP000018050">
    <property type="component" value="Unassembled WGS sequence"/>
</dbReference>
<feature type="transmembrane region" description="Helical" evidence="7">
    <location>
        <begin position="302"/>
        <end position="319"/>
    </location>
</feature>
<keyword evidence="4 7" id="KW-1133">Transmembrane helix</keyword>
<dbReference type="VEuPathDB" id="ToxoDB:EAH_00018850"/>
<dbReference type="EMBL" id="HG670428">
    <property type="protein sequence ID" value="CDI76623.1"/>
    <property type="molecule type" value="Genomic_DNA"/>
</dbReference>
<evidence type="ECO:0000256" key="3">
    <source>
        <dbReference type="ARBA" id="ARBA00022692"/>
    </source>
</evidence>
<evidence type="ECO:0000259" key="8">
    <source>
        <dbReference type="PROSITE" id="PS51380"/>
    </source>
</evidence>
<dbReference type="Pfam" id="PF03124">
    <property type="entry name" value="EXS"/>
    <property type="match status" value="2"/>
</dbReference>
<keyword evidence="5 7" id="KW-0472">Membrane</keyword>
<dbReference type="InterPro" id="IPR004342">
    <property type="entry name" value="EXS_C"/>
</dbReference>
<comment type="subcellular location">
    <subcellularLocation>
        <location evidence="1">Membrane</location>
        <topology evidence="1">Multi-pass membrane protein</topology>
    </subcellularLocation>
</comment>
<evidence type="ECO:0000256" key="1">
    <source>
        <dbReference type="ARBA" id="ARBA00004141"/>
    </source>
</evidence>
<dbReference type="PROSITE" id="PS51382">
    <property type="entry name" value="SPX"/>
    <property type="match status" value="1"/>
</dbReference>
<name>U6GBC3_EIMAC</name>
<protein>
    <recommendedName>
        <fullName evidence="12">SPX domain-containing protein</fullName>
    </recommendedName>
</protein>
<evidence type="ECO:0000313" key="10">
    <source>
        <dbReference type="EMBL" id="CDI76623.1"/>
    </source>
</evidence>